<protein>
    <submittedName>
        <fullName evidence="3">PAS domain-containing serine/threonine-protein kinase</fullName>
    </submittedName>
</protein>
<evidence type="ECO:0000313" key="4">
    <source>
        <dbReference type="Proteomes" id="UP001174909"/>
    </source>
</evidence>
<dbReference type="PROSITE" id="PS50112">
    <property type="entry name" value="PAS"/>
    <property type="match status" value="1"/>
</dbReference>
<name>A0AA35WU82_GEOBA</name>
<feature type="region of interest" description="Disordered" evidence="1">
    <location>
        <begin position="313"/>
        <end position="366"/>
    </location>
</feature>
<dbReference type="AlphaFoldDB" id="A0AA35WU82"/>
<feature type="region of interest" description="Disordered" evidence="1">
    <location>
        <begin position="1"/>
        <end position="20"/>
    </location>
</feature>
<dbReference type="Proteomes" id="UP001174909">
    <property type="component" value="Unassembled WGS sequence"/>
</dbReference>
<feature type="compositionally biased region" description="Pro residues" evidence="1">
    <location>
        <begin position="318"/>
        <end position="327"/>
    </location>
</feature>
<dbReference type="InterPro" id="IPR035965">
    <property type="entry name" value="PAS-like_dom_sf"/>
</dbReference>
<evidence type="ECO:0000313" key="3">
    <source>
        <dbReference type="EMBL" id="CAI8029126.1"/>
    </source>
</evidence>
<dbReference type="NCBIfam" id="TIGR00229">
    <property type="entry name" value="sensory_box"/>
    <property type="match status" value="1"/>
</dbReference>
<keyword evidence="3" id="KW-0418">Kinase</keyword>
<evidence type="ECO:0000259" key="2">
    <source>
        <dbReference type="PROSITE" id="PS50112"/>
    </source>
</evidence>
<reference evidence="3" key="1">
    <citation type="submission" date="2023-03" db="EMBL/GenBank/DDBJ databases">
        <authorList>
            <person name="Steffen K."/>
            <person name="Cardenas P."/>
        </authorList>
    </citation>
    <scope>NUCLEOTIDE SEQUENCE</scope>
</reference>
<accession>A0AA35WU82</accession>
<sequence length="366" mass="40131">MESFAELEEEGGREEEMRGDYTDYNNSELWSRITSPSPRHDTLEKFNGDSLLHFSFNHGGNIGGDPLLGGSFVRAFTTGQGLLHKSLNVPSVHQMQSSNTNEASSSSTLFPTAARNPNKAIVTIDAQSSRILMTNEITCELFGYQWGDLVGAKVQNLFTEPYRAKQHALVERNIDAAGKEVLVSGKVMDAVTSYGVEFPVSVWMKKISVSASSMRVIVVMEPVERTSACFSLDHQGVVVSCDPWFASLFGYPNTVAVMGQSIFTLIPSLSLPQTLQNMTDQMPERQAVTGRTRDHTAFPLTVQFTNLSQNLSLGDLYSPPPTSPPPLASHTSPHSTPHKDHTPHSPDLGETPVDLPENSTLFEECQ</sequence>
<dbReference type="GO" id="GO:0006355">
    <property type="term" value="P:regulation of DNA-templated transcription"/>
    <property type="evidence" value="ECO:0007669"/>
    <property type="project" value="InterPro"/>
</dbReference>
<organism evidence="3 4">
    <name type="scientific">Geodia barretti</name>
    <name type="common">Barrett's horny sponge</name>
    <dbReference type="NCBI Taxonomy" id="519541"/>
    <lineage>
        <taxon>Eukaryota</taxon>
        <taxon>Metazoa</taxon>
        <taxon>Porifera</taxon>
        <taxon>Demospongiae</taxon>
        <taxon>Heteroscleromorpha</taxon>
        <taxon>Tetractinellida</taxon>
        <taxon>Astrophorina</taxon>
        <taxon>Geodiidae</taxon>
        <taxon>Geodia</taxon>
    </lineage>
</organism>
<proteinExistence type="predicted"/>
<dbReference type="FunFam" id="3.30.450.20:FF:000059">
    <property type="entry name" value="PAS domain containing serine/threonine kinase"/>
    <property type="match status" value="1"/>
</dbReference>
<dbReference type="EMBL" id="CASHTH010002381">
    <property type="protein sequence ID" value="CAI8029126.1"/>
    <property type="molecule type" value="Genomic_DNA"/>
</dbReference>
<dbReference type="SUPFAM" id="SSF55785">
    <property type="entry name" value="PYP-like sensor domain (PAS domain)"/>
    <property type="match status" value="2"/>
</dbReference>
<keyword evidence="3" id="KW-0808">Transferase</keyword>
<keyword evidence="4" id="KW-1185">Reference proteome</keyword>
<dbReference type="CDD" id="cd00130">
    <property type="entry name" value="PAS"/>
    <property type="match status" value="2"/>
</dbReference>
<comment type="caution">
    <text evidence="3">The sequence shown here is derived from an EMBL/GenBank/DDBJ whole genome shotgun (WGS) entry which is preliminary data.</text>
</comment>
<gene>
    <name evidence="3" type="ORF">GBAR_LOCUS16563</name>
</gene>
<dbReference type="Pfam" id="PF13426">
    <property type="entry name" value="PAS_9"/>
    <property type="match status" value="1"/>
</dbReference>
<dbReference type="InterPro" id="IPR000014">
    <property type="entry name" value="PAS"/>
</dbReference>
<dbReference type="Gene3D" id="3.30.450.20">
    <property type="entry name" value="PAS domain"/>
    <property type="match status" value="2"/>
</dbReference>
<feature type="domain" description="PAS" evidence="2">
    <location>
        <begin position="106"/>
        <end position="177"/>
    </location>
</feature>
<feature type="compositionally biased region" description="Acidic residues" evidence="1">
    <location>
        <begin position="1"/>
        <end position="13"/>
    </location>
</feature>
<dbReference type="GO" id="GO:0016301">
    <property type="term" value="F:kinase activity"/>
    <property type="evidence" value="ECO:0007669"/>
    <property type="project" value="UniProtKB-KW"/>
</dbReference>
<dbReference type="Pfam" id="PF00989">
    <property type="entry name" value="PAS"/>
    <property type="match status" value="1"/>
</dbReference>
<feature type="compositionally biased region" description="Polar residues" evidence="1">
    <location>
        <begin position="357"/>
        <end position="366"/>
    </location>
</feature>
<evidence type="ECO:0000256" key="1">
    <source>
        <dbReference type="SAM" id="MobiDB-lite"/>
    </source>
</evidence>
<dbReference type="InterPro" id="IPR013767">
    <property type="entry name" value="PAS_fold"/>
</dbReference>